<dbReference type="InterPro" id="IPR032518">
    <property type="entry name" value="HepII_N"/>
</dbReference>
<dbReference type="Pfam" id="PF16332">
    <property type="entry name" value="DUF4962"/>
    <property type="match status" value="1"/>
</dbReference>
<dbReference type="Gene3D" id="2.70.98.70">
    <property type="match status" value="1"/>
</dbReference>
<keyword evidence="3" id="KW-0456">Lyase</keyword>
<dbReference type="Gene3D" id="1.50.10.100">
    <property type="entry name" value="Chondroitin AC/alginate lyase"/>
    <property type="match status" value="1"/>
</dbReference>
<dbReference type="Gene3D" id="2.60.40.2750">
    <property type="match status" value="1"/>
</dbReference>
<organism evidence="3 4">
    <name type="scientific">Clostridium acidisoli DSM 12555</name>
    <dbReference type="NCBI Taxonomy" id="1121291"/>
    <lineage>
        <taxon>Bacteria</taxon>
        <taxon>Bacillati</taxon>
        <taxon>Bacillota</taxon>
        <taxon>Clostridia</taxon>
        <taxon>Eubacteriales</taxon>
        <taxon>Clostridiaceae</taxon>
        <taxon>Clostridium</taxon>
    </lineage>
</organism>
<evidence type="ECO:0000259" key="1">
    <source>
        <dbReference type="Pfam" id="PF16332"/>
    </source>
</evidence>
<protein>
    <submittedName>
        <fullName evidence="3">Heparin/heparan-sulfate lyase</fullName>
    </submittedName>
</protein>
<name>A0A1W1X2T0_9CLOT</name>
<reference evidence="3 4" key="1">
    <citation type="submission" date="2017-04" db="EMBL/GenBank/DDBJ databases">
        <authorList>
            <person name="Afonso C.L."/>
            <person name="Miller P.J."/>
            <person name="Scott M.A."/>
            <person name="Spackman E."/>
            <person name="Goraichik I."/>
            <person name="Dimitrov K.M."/>
            <person name="Suarez D.L."/>
            <person name="Swayne D.E."/>
        </authorList>
    </citation>
    <scope>NUCLEOTIDE SEQUENCE [LARGE SCALE GENOMIC DNA]</scope>
    <source>
        <strain evidence="3 4">DSM 12555</strain>
    </source>
</reference>
<dbReference type="AlphaFoldDB" id="A0A1W1X2T0"/>
<keyword evidence="4" id="KW-1185">Reference proteome</keyword>
<dbReference type="STRING" id="1121291.SAMN02745134_00532"/>
<dbReference type="Pfam" id="PF18675">
    <property type="entry name" value="HepII_C"/>
    <property type="match status" value="1"/>
</dbReference>
<feature type="domain" description="Heparinase II N-terminal" evidence="1">
    <location>
        <begin position="93"/>
        <end position="299"/>
    </location>
</feature>
<evidence type="ECO:0000313" key="3">
    <source>
        <dbReference type="EMBL" id="SMC18279.1"/>
    </source>
</evidence>
<sequence length="758" mass="86468">MKNKIITVVVIFIVLFISITLSIAIFSAKFKNIDSIPTPNEDHPRLFLSSKDIDNLKSKATSKKLKPVWNIILKNSETKPDTVDKLEVRKIYESDAFVYLVTNKREYAKKAINLALKNLSELKVNRTKASDYNNSQIYGRIMLSGAMVYDWCYKFLTKEQKMKFISQFEKIAKSLEEGYPPKIQSTITGHSSEEVIMRDLLGTGIAIYDEKKEMYNICSSYIFNDYVPVRKFIYKSGMYYQGNDYGPTRFSSDMFVTWIYDKMGYGNIFGASQGKLLYRTIYSRRPDGRLLKDGDMFMDDNSTYPSYPMETMLASNYYKDPYLINEFNKEYDGPGTIDPIFEMLFIDPNLKEKSFNTLPLTRYFGAPMGSMIARTGWNFGSKSNDVVAEMKGGAYQFNNHQHLDFGSFQIYYKGALAIDSGIYEGTSGGYGSNHDINYNKRTIAHNSMLVYDPKEIFSFDGKRVSNDGGQNWPNNGYEAFDLSQLNSKGYERGKDLHWYFGPDNTSPDFSYIKCDLTHAYSSKVKNYKRSMVFINFKDKHIPAAMIVFDKIDSSNRGYKKSWLLHSIEEPQVNNNISTIKVKGGGKLVDTAILPSIDNLQIEKVGGSGKEFYYDGTNYENSPQKSNTTNEDGGWRIEISPQAKANTDLFLNVLQVMGTKYNAVPVKKINGSDNIGVVISNYAVMFNKGGEDFKKNVTFDLTCLQANKKYKLLFCDLQEGEWTVYKDGKKIMEQKTVNRNAGSIFCVGTSGKYTFKYKK</sequence>
<accession>A0A1W1X2T0</accession>
<dbReference type="NCBIfam" id="NF045571">
    <property type="entry name" value="HepHepsulflyase"/>
    <property type="match status" value="1"/>
</dbReference>
<dbReference type="EMBL" id="FWXH01000002">
    <property type="protein sequence ID" value="SMC18279.1"/>
    <property type="molecule type" value="Genomic_DNA"/>
</dbReference>
<proteinExistence type="predicted"/>
<gene>
    <name evidence="3" type="ORF">SAMN02745134_00532</name>
</gene>
<dbReference type="InterPro" id="IPR040925">
    <property type="entry name" value="HepII_C"/>
</dbReference>
<dbReference type="InterPro" id="IPR008929">
    <property type="entry name" value="Chondroitin_lyas"/>
</dbReference>
<dbReference type="RefSeq" id="WP_176212588.1">
    <property type="nucleotide sequence ID" value="NZ_FWXH01000002.1"/>
</dbReference>
<dbReference type="GO" id="GO:0016829">
    <property type="term" value="F:lyase activity"/>
    <property type="evidence" value="ECO:0007669"/>
    <property type="project" value="UniProtKB-KW"/>
</dbReference>
<evidence type="ECO:0000259" key="2">
    <source>
        <dbReference type="Pfam" id="PF18675"/>
    </source>
</evidence>
<dbReference type="Proteomes" id="UP000192468">
    <property type="component" value="Unassembled WGS sequence"/>
</dbReference>
<dbReference type="InterPro" id="IPR054645">
    <property type="entry name" value="HepB"/>
</dbReference>
<feature type="domain" description="Heparinase II C-terminal" evidence="2">
    <location>
        <begin position="668"/>
        <end position="755"/>
    </location>
</feature>
<evidence type="ECO:0000313" key="4">
    <source>
        <dbReference type="Proteomes" id="UP000192468"/>
    </source>
</evidence>